<evidence type="ECO:0000256" key="8">
    <source>
        <dbReference type="HAMAP-Rule" id="MF_00137"/>
    </source>
</evidence>
<dbReference type="PANTHER" id="PTHR43700">
    <property type="entry name" value="PHOSPHORIBOSYLAMINOIMIDAZOLE-SUCCINOCARBOXAMIDE SYNTHASE"/>
    <property type="match status" value="1"/>
</dbReference>
<dbReference type="Proteomes" id="UP000705867">
    <property type="component" value="Unassembled WGS sequence"/>
</dbReference>
<evidence type="ECO:0000313" key="11">
    <source>
        <dbReference type="Proteomes" id="UP000705867"/>
    </source>
</evidence>
<comment type="similarity">
    <text evidence="2 8">Belongs to the SAICAR synthetase family.</text>
</comment>
<keyword evidence="5 8" id="KW-0658">Purine biosynthesis</keyword>
<feature type="domain" description="SAICAR synthetase/ADE2 N-terminal" evidence="9">
    <location>
        <begin position="16"/>
        <end position="265"/>
    </location>
</feature>
<evidence type="ECO:0000259" key="9">
    <source>
        <dbReference type="Pfam" id="PF01259"/>
    </source>
</evidence>
<dbReference type="Pfam" id="PF01259">
    <property type="entry name" value="SAICAR_synt"/>
    <property type="match status" value="1"/>
</dbReference>
<dbReference type="PANTHER" id="PTHR43700:SF1">
    <property type="entry name" value="PHOSPHORIBOSYLAMINOIMIDAZOLE-SUCCINOCARBOXAMIDE SYNTHASE"/>
    <property type="match status" value="1"/>
</dbReference>
<dbReference type="Gene3D" id="3.30.470.20">
    <property type="entry name" value="ATP-grasp fold, B domain"/>
    <property type="match status" value="1"/>
</dbReference>
<dbReference type="EC" id="6.3.2.6" evidence="8"/>
<gene>
    <name evidence="8" type="primary">purC</name>
    <name evidence="10" type="ORF">K8I29_13510</name>
</gene>
<name>A0A953J6B6_9BACT</name>
<protein>
    <recommendedName>
        <fullName evidence="8">Phosphoribosylaminoimidazole-succinocarboxamide synthase</fullName>
        <ecNumber evidence="8">6.3.2.6</ecNumber>
    </recommendedName>
    <alternativeName>
        <fullName evidence="8">SAICAR synthetase</fullName>
    </alternativeName>
</protein>
<comment type="pathway">
    <text evidence="1 8">Purine metabolism; IMP biosynthesis via de novo pathway; 5-amino-1-(5-phospho-D-ribosyl)imidazole-4-carboxamide from 5-amino-1-(5-phospho-D-ribosyl)imidazole-4-carboxylate: step 1/2.</text>
</comment>
<reference evidence="10" key="1">
    <citation type="journal article" date="2021" name="bioRxiv">
        <title>Unraveling nitrogen, sulfur and carbon metabolic pathways and microbial community transcriptional responses to substrate deprivation and toxicity stresses in a bioreactor mimicking anoxic brackish coastal sediment conditions.</title>
        <authorList>
            <person name="Martins P.D."/>
            <person name="Echeveste M.J."/>
            <person name="Arshad A."/>
            <person name="Kurth J."/>
            <person name="Ouboter H."/>
            <person name="Jetten M.S.M."/>
            <person name="Welte C.U."/>
        </authorList>
    </citation>
    <scope>NUCLEOTIDE SEQUENCE</scope>
    <source>
        <strain evidence="10">MAG_39</strain>
    </source>
</reference>
<dbReference type="InterPro" id="IPR001636">
    <property type="entry name" value="SAICAR_synth"/>
</dbReference>
<comment type="caution">
    <text evidence="10">The sequence shown here is derived from an EMBL/GenBank/DDBJ whole genome shotgun (WGS) entry which is preliminary data.</text>
</comment>
<evidence type="ECO:0000256" key="6">
    <source>
        <dbReference type="ARBA" id="ARBA00022840"/>
    </source>
</evidence>
<dbReference type="NCBIfam" id="NF010568">
    <property type="entry name" value="PRK13961.1"/>
    <property type="match status" value="1"/>
</dbReference>
<keyword evidence="6 8" id="KW-0067">ATP-binding</keyword>
<accession>A0A953J6B6</accession>
<evidence type="ECO:0000256" key="3">
    <source>
        <dbReference type="ARBA" id="ARBA00022598"/>
    </source>
</evidence>
<dbReference type="GO" id="GO:0005524">
    <property type="term" value="F:ATP binding"/>
    <property type="evidence" value="ECO:0007669"/>
    <property type="project" value="UniProtKB-KW"/>
</dbReference>
<organism evidence="10 11">
    <name type="scientific">Candidatus Nitrobium versatile</name>
    <dbReference type="NCBI Taxonomy" id="2884831"/>
    <lineage>
        <taxon>Bacteria</taxon>
        <taxon>Pseudomonadati</taxon>
        <taxon>Nitrospirota</taxon>
        <taxon>Nitrospiria</taxon>
        <taxon>Nitrospirales</taxon>
        <taxon>Nitrospiraceae</taxon>
        <taxon>Candidatus Nitrobium</taxon>
    </lineage>
</organism>
<sequence length="292" mass="33498">MADVVMETDLKDVKFLRRGKVRDMYEVDDFFLIIATDRVSAFDVVLPNGIPGKGKVLTQISVYWFNQMRDIIENHIIATEVKDFPEVLHKYEEILEGRSMLVKKAETLPVECIVRGYLSGSGWKEYQARGTVCGIRLPGGLVESSRLEEPLFTPSTKAEEGHDVNISFEEMREIVGGDLAERLRETSLAVYRKAREIAERKGIIIADTKMEFGMHEGRMILIDELLTPDSSRFWSARDYQPGKGQDSFDKQIVRDYLLTLDWDQTYPGPQLPDDIVLKTAERYREILEILTK</sequence>
<dbReference type="HAMAP" id="MF_00137">
    <property type="entry name" value="SAICAR_synth"/>
    <property type="match status" value="1"/>
</dbReference>
<dbReference type="FunFam" id="3.30.470.20:FF:000015">
    <property type="entry name" value="Phosphoribosylaminoimidazole-succinocarboxamide synthase"/>
    <property type="match status" value="1"/>
</dbReference>
<keyword evidence="3 8" id="KW-0436">Ligase</keyword>
<keyword evidence="4 8" id="KW-0547">Nucleotide-binding</keyword>
<dbReference type="Gene3D" id="3.30.200.20">
    <property type="entry name" value="Phosphorylase Kinase, domain 1"/>
    <property type="match status" value="1"/>
</dbReference>
<comment type="catalytic activity">
    <reaction evidence="7 8">
        <text>5-amino-1-(5-phospho-D-ribosyl)imidazole-4-carboxylate + L-aspartate + ATP = (2S)-2-[5-amino-1-(5-phospho-beta-D-ribosyl)imidazole-4-carboxamido]succinate + ADP + phosphate + 2 H(+)</text>
        <dbReference type="Rhea" id="RHEA:22628"/>
        <dbReference type="ChEBI" id="CHEBI:15378"/>
        <dbReference type="ChEBI" id="CHEBI:29991"/>
        <dbReference type="ChEBI" id="CHEBI:30616"/>
        <dbReference type="ChEBI" id="CHEBI:43474"/>
        <dbReference type="ChEBI" id="CHEBI:58443"/>
        <dbReference type="ChEBI" id="CHEBI:77657"/>
        <dbReference type="ChEBI" id="CHEBI:456216"/>
        <dbReference type="EC" id="6.3.2.6"/>
    </reaction>
</comment>
<proteinExistence type="inferred from homology"/>
<evidence type="ECO:0000256" key="4">
    <source>
        <dbReference type="ARBA" id="ARBA00022741"/>
    </source>
</evidence>
<dbReference type="GO" id="GO:0005737">
    <property type="term" value="C:cytoplasm"/>
    <property type="evidence" value="ECO:0007669"/>
    <property type="project" value="TreeGrafter"/>
</dbReference>
<evidence type="ECO:0000256" key="7">
    <source>
        <dbReference type="ARBA" id="ARBA00048475"/>
    </source>
</evidence>
<dbReference type="SUPFAM" id="SSF56104">
    <property type="entry name" value="SAICAR synthase-like"/>
    <property type="match status" value="1"/>
</dbReference>
<dbReference type="GO" id="GO:0006189">
    <property type="term" value="P:'de novo' IMP biosynthetic process"/>
    <property type="evidence" value="ECO:0007669"/>
    <property type="project" value="UniProtKB-UniRule"/>
</dbReference>
<dbReference type="EMBL" id="JAIOIV010000108">
    <property type="protein sequence ID" value="MBZ0157213.1"/>
    <property type="molecule type" value="Genomic_DNA"/>
</dbReference>
<evidence type="ECO:0000256" key="1">
    <source>
        <dbReference type="ARBA" id="ARBA00004672"/>
    </source>
</evidence>
<dbReference type="InterPro" id="IPR028923">
    <property type="entry name" value="SAICAR_synt/ADE2_N"/>
</dbReference>
<evidence type="ECO:0000313" key="10">
    <source>
        <dbReference type="EMBL" id="MBZ0157213.1"/>
    </source>
</evidence>
<reference evidence="10" key="2">
    <citation type="submission" date="2021-08" db="EMBL/GenBank/DDBJ databases">
        <authorList>
            <person name="Dalcin Martins P."/>
        </authorList>
    </citation>
    <scope>NUCLEOTIDE SEQUENCE</scope>
    <source>
        <strain evidence="10">MAG_39</strain>
    </source>
</reference>
<evidence type="ECO:0000256" key="2">
    <source>
        <dbReference type="ARBA" id="ARBA00010190"/>
    </source>
</evidence>
<dbReference type="CDD" id="cd01414">
    <property type="entry name" value="SAICAR_synt_Sc"/>
    <property type="match status" value="1"/>
</dbReference>
<dbReference type="AlphaFoldDB" id="A0A953J6B6"/>
<dbReference type="NCBIfam" id="TIGR00081">
    <property type="entry name" value="purC"/>
    <property type="match status" value="1"/>
</dbReference>
<evidence type="ECO:0000256" key="5">
    <source>
        <dbReference type="ARBA" id="ARBA00022755"/>
    </source>
</evidence>
<dbReference type="GO" id="GO:0004639">
    <property type="term" value="F:phosphoribosylaminoimidazolesuccinocarboxamide synthase activity"/>
    <property type="evidence" value="ECO:0007669"/>
    <property type="project" value="UniProtKB-UniRule"/>
</dbReference>